<comment type="caution">
    <text evidence="2">The sequence shown here is derived from an EMBL/GenBank/DDBJ whole genome shotgun (WGS) entry which is preliminary data.</text>
</comment>
<organism evidence="2 3">
    <name type="scientific">Virgibacillus pantothenticus</name>
    <dbReference type="NCBI Taxonomy" id="1473"/>
    <lineage>
        <taxon>Bacteria</taxon>
        <taxon>Bacillati</taxon>
        <taxon>Bacillota</taxon>
        <taxon>Bacilli</taxon>
        <taxon>Bacillales</taxon>
        <taxon>Bacillaceae</taxon>
        <taxon>Virgibacillus</taxon>
    </lineage>
</organism>
<sequence length="255" mass="29343">MKVPSLLLRKFLTSYVLSILTAIFFSILYLFPITKEDSNYYLAENFLGWTLVYGVYIIPVLLLYGGPISIGLEYIYQRGFFKKSWFYNFFHGLFGAIFGLFFLNTPVVLIGVLIGSSYATVDRLLSQRIMNKKTIWISLVSPIVILVLIWGGFQYVSDPLPPFTAQDAIILATEGEETLQPFPKKEGISKREIDGYYITYETKTEKMDDETYITSFSAKWSKNGKSDSSHIAYKVERNSTTLYQSDWNFDHPYNN</sequence>
<feature type="transmembrane region" description="Helical" evidence="1">
    <location>
        <begin position="134"/>
        <end position="153"/>
    </location>
</feature>
<feature type="transmembrane region" description="Helical" evidence="1">
    <location>
        <begin position="88"/>
        <end position="114"/>
    </location>
</feature>
<feature type="transmembrane region" description="Helical" evidence="1">
    <location>
        <begin position="51"/>
        <end position="76"/>
    </location>
</feature>
<reference evidence="3" key="1">
    <citation type="submission" date="2015-07" db="EMBL/GenBank/DDBJ databases">
        <title>Fjat-10053 dsm26.</title>
        <authorList>
            <person name="Liu B."/>
            <person name="Wang J."/>
            <person name="Zhu Y."/>
            <person name="Liu G."/>
            <person name="Chen Q."/>
            <person name="Chen Z."/>
            <person name="Lan J."/>
            <person name="Che J."/>
            <person name="Ge C."/>
            <person name="Shi H."/>
            <person name="Pan Z."/>
            <person name="Liu X."/>
        </authorList>
    </citation>
    <scope>NUCLEOTIDE SEQUENCE [LARGE SCALE GENOMIC DNA]</scope>
    <source>
        <strain evidence="3">DSM 26</strain>
    </source>
</reference>
<dbReference type="AlphaFoldDB" id="A0A0L0QLK8"/>
<evidence type="ECO:0000313" key="3">
    <source>
        <dbReference type="Proteomes" id="UP000036780"/>
    </source>
</evidence>
<proteinExistence type="predicted"/>
<evidence type="ECO:0000256" key="1">
    <source>
        <dbReference type="SAM" id="Phobius"/>
    </source>
</evidence>
<name>A0A0L0QLK8_VIRPA</name>
<evidence type="ECO:0000313" key="2">
    <source>
        <dbReference type="EMBL" id="KNE19446.1"/>
    </source>
</evidence>
<dbReference type="RefSeq" id="WP_050351977.1">
    <property type="nucleotide sequence ID" value="NZ_CP073011.1"/>
</dbReference>
<accession>A0A0L0QLK8</accession>
<keyword evidence="1" id="KW-1133">Transmembrane helix</keyword>
<feature type="transmembrane region" description="Helical" evidence="1">
    <location>
        <begin position="12"/>
        <end position="31"/>
    </location>
</feature>
<keyword evidence="1" id="KW-0812">Transmembrane</keyword>
<dbReference type="GeneID" id="66871552"/>
<dbReference type="EMBL" id="LGTO01000007">
    <property type="protein sequence ID" value="KNE19446.1"/>
    <property type="molecule type" value="Genomic_DNA"/>
</dbReference>
<gene>
    <name evidence="2" type="ORF">AFK71_13210</name>
</gene>
<dbReference type="OrthoDB" id="2447037at2"/>
<keyword evidence="3" id="KW-1185">Reference proteome</keyword>
<keyword evidence="1" id="KW-0472">Membrane</keyword>
<dbReference type="PATRIC" id="fig|1473.5.peg.1242"/>
<protein>
    <submittedName>
        <fullName evidence="2">Uncharacterized protein</fullName>
    </submittedName>
</protein>
<dbReference type="Proteomes" id="UP000036780">
    <property type="component" value="Unassembled WGS sequence"/>
</dbReference>